<organism evidence="2 3">
    <name type="scientific">Posidoniimonas polymericola</name>
    <dbReference type="NCBI Taxonomy" id="2528002"/>
    <lineage>
        <taxon>Bacteria</taxon>
        <taxon>Pseudomonadati</taxon>
        <taxon>Planctomycetota</taxon>
        <taxon>Planctomycetia</taxon>
        <taxon>Pirellulales</taxon>
        <taxon>Lacipirellulaceae</taxon>
        <taxon>Posidoniimonas</taxon>
    </lineage>
</organism>
<dbReference type="AlphaFoldDB" id="A0A5C5YCQ4"/>
<keyword evidence="3" id="KW-1185">Reference proteome</keyword>
<dbReference type="EMBL" id="SJPO01000010">
    <property type="protein sequence ID" value="TWT73476.1"/>
    <property type="molecule type" value="Genomic_DNA"/>
</dbReference>
<comment type="caution">
    <text evidence="2">The sequence shown here is derived from an EMBL/GenBank/DDBJ whole genome shotgun (WGS) entry which is preliminary data.</text>
</comment>
<keyword evidence="1" id="KW-1133">Transmembrane helix</keyword>
<feature type="transmembrane region" description="Helical" evidence="1">
    <location>
        <begin position="102"/>
        <end position="123"/>
    </location>
</feature>
<sequence>MYFLYGSRPFGKVDEIEGVGHVATEFGHFFWFPLVPKESLLVLSEKWNRVEGIPIRMSMKSVGFAYARAVAFVFFLAAFGSAKALFAPEAGQDLAPERINNMWAIMLMGAVALPALIVSYTAWITQADYQTAVSLVSEAGLGPEVRALVDAAYGATGQSVQASAIVGGAQLQSAAPGADDCNLESAKYLKQYADV</sequence>
<evidence type="ECO:0000313" key="3">
    <source>
        <dbReference type="Proteomes" id="UP000318478"/>
    </source>
</evidence>
<keyword evidence="1" id="KW-0812">Transmembrane</keyword>
<evidence type="ECO:0000256" key="1">
    <source>
        <dbReference type="SAM" id="Phobius"/>
    </source>
</evidence>
<keyword evidence="1" id="KW-0472">Membrane</keyword>
<name>A0A5C5YCQ4_9BACT</name>
<dbReference type="RefSeq" id="WP_146589844.1">
    <property type="nucleotide sequence ID" value="NZ_SJPO01000010.1"/>
</dbReference>
<gene>
    <name evidence="2" type="ORF">Pla123a_38120</name>
</gene>
<protein>
    <submittedName>
        <fullName evidence="2">Uncharacterized protein</fullName>
    </submittedName>
</protein>
<dbReference type="OrthoDB" id="292739at2"/>
<evidence type="ECO:0000313" key="2">
    <source>
        <dbReference type="EMBL" id="TWT73476.1"/>
    </source>
</evidence>
<feature type="transmembrane region" description="Helical" evidence="1">
    <location>
        <begin position="65"/>
        <end position="82"/>
    </location>
</feature>
<dbReference type="Proteomes" id="UP000318478">
    <property type="component" value="Unassembled WGS sequence"/>
</dbReference>
<reference evidence="2 3" key="1">
    <citation type="submission" date="2019-02" db="EMBL/GenBank/DDBJ databases">
        <title>Deep-cultivation of Planctomycetes and their phenomic and genomic characterization uncovers novel biology.</title>
        <authorList>
            <person name="Wiegand S."/>
            <person name="Jogler M."/>
            <person name="Boedeker C."/>
            <person name="Pinto D."/>
            <person name="Vollmers J."/>
            <person name="Rivas-Marin E."/>
            <person name="Kohn T."/>
            <person name="Peeters S.H."/>
            <person name="Heuer A."/>
            <person name="Rast P."/>
            <person name="Oberbeckmann S."/>
            <person name="Bunk B."/>
            <person name="Jeske O."/>
            <person name="Meyerdierks A."/>
            <person name="Storesund J.E."/>
            <person name="Kallscheuer N."/>
            <person name="Luecker S."/>
            <person name="Lage O.M."/>
            <person name="Pohl T."/>
            <person name="Merkel B.J."/>
            <person name="Hornburger P."/>
            <person name="Mueller R.-W."/>
            <person name="Bruemmer F."/>
            <person name="Labrenz M."/>
            <person name="Spormann A.M."/>
            <person name="Op Den Camp H."/>
            <person name="Overmann J."/>
            <person name="Amann R."/>
            <person name="Jetten M.S.M."/>
            <person name="Mascher T."/>
            <person name="Medema M.H."/>
            <person name="Devos D.P."/>
            <person name="Kaster A.-K."/>
            <person name="Ovreas L."/>
            <person name="Rohde M."/>
            <person name="Galperin M.Y."/>
            <person name="Jogler C."/>
        </authorList>
    </citation>
    <scope>NUCLEOTIDE SEQUENCE [LARGE SCALE GENOMIC DNA]</scope>
    <source>
        <strain evidence="2 3">Pla123a</strain>
    </source>
</reference>
<proteinExistence type="predicted"/>
<accession>A0A5C5YCQ4</accession>